<dbReference type="RefSeq" id="WP_425345271.1">
    <property type="nucleotide sequence ID" value="NZ_JBGUBD010000004.1"/>
</dbReference>
<accession>A0ABV4U6B6</accession>
<reference evidence="4 5" key="1">
    <citation type="submission" date="2024-08" db="EMBL/GenBank/DDBJ databases">
        <title>Whole-genome sequencing of halo(alkali)philic microorganisms from hypersaline lakes.</title>
        <authorList>
            <person name="Sorokin D.Y."/>
            <person name="Merkel A.Y."/>
            <person name="Messina E."/>
            <person name="Yakimov M."/>
        </authorList>
    </citation>
    <scope>NUCLEOTIDE SEQUENCE [LARGE SCALE GENOMIC DNA]</scope>
    <source>
        <strain evidence="4 5">AB-hyl4</strain>
    </source>
</reference>
<dbReference type="PANTHER" id="PTHR30344">
    <property type="entry name" value="6-PHOSPHOGLUCONOLACTONASE-RELATED"/>
    <property type="match status" value="1"/>
</dbReference>
<dbReference type="PANTHER" id="PTHR30344:SF1">
    <property type="entry name" value="6-PHOSPHOGLUCONOLACTONASE"/>
    <property type="match status" value="1"/>
</dbReference>
<evidence type="ECO:0000256" key="1">
    <source>
        <dbReference type="ARBA" id="ARBA00005564"/>
    </source>
</evidence>
<dbReference type="SUPFAM" id="SSF51004">
    <property type="entry name" value="C-terminal (heme d1) domain of cytochrome cd1-nitrite reductase"/>
    <property type="match status" value="1"/>
</dbReference>
<comment type="similarity">
    <text evidence="1">Belongs to the cycloisomerase 2 family.</text>
</comment>
<feature type="chain" id="PRO_5045454661" evidence="3">
    <location>
        <begin position="24"/>
        <end position="386"/>
    </location>
</feature>
<dbReference type="InterPro" id="IPR015943">
    <property type="entry name" value="WD40/YVTN_repeat-like_dom_sf"/>
</dbReference>
<dbReference type="InterPro" id="IPR011048">
    <property type="entry name" value="Haem_d1_sf"/>
</dbReference>
<dbReference type="InterPro" id="IPR050282">
    <property type="entry name" value="Cycloisomerase_2"/>
</dbReference>
<keyword evidence="2" id="KW-0313">Glucose metabolism</keyword>
<dbReference type="Pfam" id="PF10282">
    <property type="entry name" value="Lactonase"/>
    <property type="match status" value="1"/>
</dbReference>
<proteinExistence type="inferred from homology"/>
<evidence type="ECO:0000313" key="5">
    <source>
        <dbReference type="Proteomes" id="UP001575105"/>
    </source>
</evidence>
<protein>
    <submittedName>
        <fullName evidence="4">Lactonase family protein</fullName>
    </submittedName>
</protein>
<evidence type="ECO:0000313" key="4">
    <source>
        <dbReference type="EMBL" id="MFA9478349.1"/>
    </source>
</evidence>
<evidence type="ECO:0000256" key="3">
    <source>
        <dbReference type="SAM" id="SignalP"/>
    </source>
</evidence>
<feature type="signal peptide" evidence="3">
    <location>
        <begin position="1"/>
        <end position="23"/>
    </location>
</feature>
<organism evidence="4 5">
    <name type="scientific">Natronomicrosphaera hydrolytica</name>
    <dbReference type="NCBI Taxonomy" id="3242702"/>
    <lineage>
        <taxon>Bacteria</taxon>
        <taxon>Pseudomonadati</taxon>
        <taxon>Planctomycetota</taxon>
        <taxon>Phycisphaerae</taxon>
        <taxon>Phycisphaerales</taxon>
        <taxon>Phycisphaeraceae</taxon>
        <taxon>Natronomicrosphaera</taxon>
    </lineage>
</organism>
<keyword evidence="3" id="KW-0732">Signal</keyword>
<dbReference type="Gene3D" id="2.130.10.10">
    <property type="entry name" value="YVTN repeat-like/Quinoprotein amine dehydrogenase"/>
    <property type="match status" value="1"/>
</dbReference>
<dbReference type="Proteomes" id="UP001575105">
    <property type="component" value="Unassembled WGS sequence"/>
</dbReference>
<keyword evidence="2" id="KW-0119">Carbohydrate metabolism</keyword>
<comment type="caution">
    <text evidence="4">The sequence shown here is derived from an EMBL/GenBank/DDBJ whole genome shotgun (WGS) entry which is preliminary data.</text>
</comment>
<name>A0ABV4U6B6_9BACT</name>
<gene>
    <name evidence="4" type="ORF">ACERK3_08575</name>
</gene>
<keyword evidence="5" id="KW-1185">Reference proteome</keyword>
<dbReference type="EMBL" id="JBGUBD010000004">
    <property type="protein sequence ID" value="MFA9478349.1"/>
    <property type="molecule type" value="Genomic_DNA"/>
</dbReference>
<dbReference type="InterPro" id="IPR019405">
    <property type="entry name" value="Lactonase_7-beta_prop"/>
</dbReference>
<evidence type="ECO:0000256" key="2">
    <source>
        <dbReference type="ARBA" id="ARBA00022526"/>
    </source>
</evidence>
<sequence length="386" mass="40785">MSMLLMMLGMLAVCLGMARFADGADGEADRWRVYLGTASQEGSKGVYLAELDLKAGRLSEPCLAVEAEGPTFQAMHPNGRWMYSVGAMSQADGGKVGVVYAFAVDRATGGLTLINHQPSGGDGPCYVTVDPAGRGVLVANYSSGSVAVLPIQADGQLGEASCVVAHTGSSANPRRQKGPHAHAIQVHPAGRFALAADLGADRLFVYRYNSEAGQLELLEEGSLTAAAGAGPRHFAFHPTLDVVYLINELDSTVLALAFDVEAGRLTQLQSETTLPSGFEGENYPSEVAVHPSGRFLYGANRGHDSLATFRIDASTGRLESAGHVSIEGTFPRHFAIDPTGRYLIAAHQKSNDLTVFELDATTGEPTFTGQRVSLGTPMSVLYQPMP</sequence>